<keyword evidence="2" id="KW-1185">Reference proteome</keyword>
<proteinExistence type="predicted"/>
<sequence length="211" mass="23716">MLLILKTLSMKLFTFSALLTIVSIWQLSSCMSIGNHRRHSGSHSPTQLPYFTTPFYDNVTYCFIAGATHPLSERRRQCIASSLTTQREKTGLEAEELNFTMLKTDHNVFCDDKSMQTPYESPVQSEIWEAKIPGTLVPDEVINVSQCGNFTCPRCSGCSKTVPTAETEEKIHIQVSGCSHMNGTDSTSPLELVYKYVVIKTNKRFPCKYVV</sequence>
<comment type="caution">
    <text evidence="1">The sequence shown here is derived from an EMBL/GenBank/DDBJ whole genome shotgun (WGS) entry which is preliminary data.</text>
</comment>
<dbReference type="Proteomes" id="UP000593567">
    <property type="component" value="Unassembled WGS sequence"/>
</dbReference>
<dbReference type="AlphaFoldDB" id="A0A7J7IYD5"/>
<evidence type="ECO:0000313" key="1">
    <source>
        <dbReference type="EMBL" id="KAF6018218.1"/>
    </source>
</evidence>
<evidence type="ECO:0000313" key="2">
    <source>
        <dbReference type="Proteomes" id="UP000593567"/>
    </source>
</evidence>
<name>A0A7J7IYD5_BUGNE</name>
<protein>
    <submittedName>
        <fullName evidence="1">Uncharacterized protein</fullName>
    </submittedName>
</protein>
<reference evidence="1" key="1">
    <citation type="submission" date="2020-06" db="EMBL/GenBank/DDBJ databases">
        <title>Draft genome of Bugula neritina, a colonial animal packing powerful symbionts and potential medicines.</title>
        <authorList>
            <person name="Rayko M."/>
        </authorList>
    </citation>
    <scope>NUCLEOTIDE SEQUENCE [LARGE SCALE GENOMIC DNA]</scope>
    <source>
        <strain evidence="1">Kwan_BN1</strain>
    </source>
</reference>
<gene>
    <name evidence="1" type="ORF">EB796_023449</name>
</gene>
<accession>A0A7J7IYD5</accession>
<organism evidence="1 2">
    <name type="scientific">Bugula neritina</name>
    <name type="common">Brown bryozoan</name>
    <name type="synonym">Sertularia neritina</name>
    <dbReference type="NCBI Taxonomy" id="10212"/>
    <lineage>
        <taxon>Eukaryota</taxon>
        <taxon>Metazoa</taxon>
        <taxon>Spiralia</taxon>
        <taxon>Lophotrochozoa</taxon>
        <taxon>Bryozoa</taxon>
        <taxon>Gymnolaemata</taxon>
        <taxon>Cheilostomatida</taxon>
        <taxon>Flustrina</taxon>
        <taxon>Buguloidea</taxon>
        <taxon>Bugulidae</taxon>
        <taxon>Bugula</taxon>
    </lineage>
</organism>
<dbReference type="EMBL" id="VXIV02003327">
    <property type="protein sequence ID" value="KAF6018218.1"/>
    <property type="molecule type" value="Genomic_DNA"/>
</dbReference>